<dbReference type="EnsemblMetazoa" id="XM_038199261.1">
    <property type="protein sequence ID" value="XP_038055189.1"/>
    <property type="gene ID" value="LOC119727393"/>
</dbReference>
<dbReference type="AlphaFoldDB" id="A0A913ZUP1"/>
<evidence type="ECO:0000256" key="1">
    <source>
        <dbReference type="SAM" id="MobiDB-lite"/>
    </source>
</evidence>
<name>A0A913ZUP1_PATMI</name>
<keyword evidence="3" id="KW-1185">Reference proteome</keyword>
<dbReference type="OMA" id="TERMAKM"/>
<reference evidence="2" key="1">
    <citation type="submission" date="2022-11" db="UniProtKB">
        <authorList>
            <consortium name="EnsemblMetazoa"/>
        </authorList>
    </citation>
    <scope>IDENTIFICATION</scope>
</reference>
<dbReference type="PANTHER" id="PTHR46601:SF1">
    <property type="entry name" value="ADF-H DOMAIN-CONTAINING PROTEIN"/>
    <property type="match status" value="1"/>
</dbReference>
<feature type="compositionally biased region" description="Basic residues" evidence="1">
    <location>
        <begin position="124"/>
        <end position="140"/>
    </location>
</feature>
<feature type="compositionally biased region" description="Polar residues" evidence="1">
    <location>
        <begin position="15"/>
        <end position="26"/>
    </location>
</feature>
<evidence type="ECO:0000313" key="2">
    <source>
        <dbReference type="EnsemblMetazoa" id="XP_038055189.1"/>
    </source>
</evidence>
<feature type="region of interest" description="Disordered" evidence="1">
    <location>
        <begin position="1"/>
        <end position="32"/>
    </location>
</feature>
<evidence type="ECO:0000313" key="3">
    <source>
        <dbReference type="Proteomes" id="UP000887568"/>
    </source>
</evidence>
<dbReference type="PANTHER" id="PTHR46601">
    <property type="entry name" value="ULP_PROTEASE DOMAIN-CONTAINING PROTEIN"/>
    <property type="match status" value="1"/>
</dbReference>
<dbReference type="GeneID" id="119727393"/>
<feature type="compositionally biased region" description="Basic residues" evidence="1">
    <location>
        <begin position="1"/>
        <end position="14"/>
    </location>
</feature>
<accession>A0A913ZUP1</accession>
<feature type="compositionally biased region" description="Basic and acidic residues" evidence="1">
    <location>
        <begin position="81"/>
        <end position="109"/>
    </location>
</feature>
<proteinExistence type="predicted"/>
<dbReference type="Proteomes" id="UP000887568">
    <property type="component" value="Unplaced"/>
</dbReference>
<protein>
    <submittedName>
        <fullName evidence="2">Uncharacterized protein</fullName>
    </submittedName>
</protein>
<sequence>MRIYRQRCRDKKKTGLNTQEAQINESKQQEHWRNAKRIQRALWPEEKRSKVNEQRRNIRRQEREELLQYRRNMLQDRMQKAANEKLQKEKEKQEKAAENELKEQEKHMDEDDEAEYLASESTRRSRTARRQSAHRARKAVSKSPSQFAATVYDLLKGASPRKQQALKQMGVTFTPSNIDSIVVTNLAKKLKTDNKKRSKEIRASRQLLASTLAVLKKYKKQEYAVRRFGISRKMMRMNRPENYRNGKELCTDTVKIVHKFYQENSAEVADKKAVSKKKLLKTRILQRPIATLFNEFKKTFPDIQIGKSSFFKLRPKHIKSSTTNKLRGCLCEYCTNFNLKLQAVNNLCTAYSKQACRIHDMFTASDMTLCPKQPGKRFHELKCIDRRCNKCGVQAVSQHLHPLLEAAEGKVVKWSKWQRMKETITKAGKEKEVTKVLNVAQEGAVNVLINELIDELQSFSMHLFNWAWQHDQYNMIFNNPPEGHVVMILDFAENYTCMQQDEVQSSHWTHDQETIHPVVASYQCPKCTGESVHTILHSLIFISDDRKHDHNAVHQFYTESVKFLSKSIQISKVIRFSDGCGSQYKSKGPFQDVANSGSELEHHFFFSDEKFPRKQSEEQENFTV</sequence>
<organism evidence="2 3">
    <name type="scientific">Patiria miniata</name>
    <name type="common">Bat star</name>
    <name type="synonym">Asterina miniata</name>
    <dbReference type="NCBI Taxonomy" id="46514"/>
    <lineage>
        <taxon>Eukaryota</taxon>
        <taxon>Metazoa</taxon>
        <taxon>Echinodermata</taxon>
        <taxon>Eleutherozoa</taxon>
        <taxon>Asterozoa</taxon>
        <taxon>Asteroidea</taxon>
        <taxon>Valvatacea</taxon>
        <taxon>Valvatida</taxon>
        <taxon>Asterinidae</taxon>
        <taxon>Patiria</taxon>
    </lineage>
</organism>
<dbReference type="RefSeq" id="XP_038055189.1">
    <property type="nucleotide sequence ID" value="XM_038199261.1"/>
</dbReference>
<feature type="region of interest" description="Disordered" evidence="1">
    <location>
        <begin position="81"/>
        <end position="143"/>
    </location>
</feature>
<dbReference type="OrthoDB" id="10043418at2759"/>